<evidence type="ECO:0000256" key="6">
    <source>
        <dbReference type="ARBA" id="ARBA00022955"/>
    </source>
</evidence>
<evidence type="ECO:0000256" key="4">
    <source>
        <dbReference type="ARBA" id="ARBA00022692"/>
    </source>
</evidence>
<dbReference type="GO" id="GO:0016126">
    <property type="term" value="P:sterol biosynthetic process"/>
    <property type="evidence" value="ECO:0007669"/>
    <property type="project" value="UniProtKB-KW"/>
</dbReference>
<dbReference type="GO" id="GO:0005789">
    <property type="term" value="C:endoplasmic reticulum membrane"/>
    <property type="evidence" value="ECO:0007669"/>
    <property type="project" value="UniProtKB-SubCell"/>
</dbReference>
<evidence type="ECO:0000256" key="12">
    <source>
        <dbReference type="ARBA" id="ARBA00023221"/>
    </source>
</evidence>
<evidence type="ECO:0008006" key="16">
    <source>
        <dbReference type="Google" id="ProtNLM"/>
    </source>
</evidence>
<keyword evidence="10 13" id="KW-0472">Membrane</keyword>
<dbReference type="GO" id="GO:0030674">
    <property type="term" value="F:protein-macromolecule adaptor activity"/>
    <property type="evidence" value="ECO:0007669"/>
    <property type="project" value="TreeGrafter"/>
</dbReference>
<evidence type="ECO:0000256" key="11">
    <source>
        <dbReference type="ARBA" id="ARBA00023166"/>
    </source>
</evidence>
<dbReference type="PANTHER" id="PTHR15451">
    <property type="entry name" value="ERGOSTEROL BIOSYNTHETIC PROTEIN 28-RELATED"/>
    <property type="match status" value="1"/>
</dbReference>
<sequence length="135" mass="15172">MANWLPETHGGYVPYFLLYEGTAAIIHSIFCYTSAPKTSLTMFRGKTAPPPHGLTARVYAVKNLYSAAVRLYAAYHITDGKLYNLANITVAGAFLLYFTEVFVYKTTRVVDALFPFIFGGLGSLWMFLQRDFYVS</sequence>
<keyword evidence="4 13" id="KW-0812">Transmembrane</keyword>
<evidence type="ECO:0000256" key="10">
    <source>
        <dbReference type="ARBA" id="ARBA00023136"/>
    </source>
</evidence>
<keyword evidence="5" id="KW-0256">Endoplasmic reticulum</keyword>
<dbReference type="Pfam" id="PF03694">
    <property type="entry name" value="Erg28"/>
    <property type="match status" value="1"/>
</dbReference>
<evidence type="ECO:0000256" key="1">
    <source>
        <dbReference type="ARBA" id="ARBA00004477"/>
    </source>
</evidence>
<proteinExistence type="inferred from homology"/>
<dbReference type="EMBL" id="JABEXW010000695">
    <property type="protein sequence ID" value="KAF4958256.1"/>
    <property type="molecule type" value="Genomic_DNA"/>
</dbReference>
<keyword evidence="9" id="KW-0443">Lipid metabolism</keyword>
<comment type="caution">
    <text evidence="14">The sequence shown here is derived from an EMBL/GenBank/DDBJ whole genome shotgun (WGS) entry which is preliminary data.</text>
</comment>
<protein>
    <recommendedName>
        <fullName evidence="16">Ergosterol biosynthesis protein</fullName>
    </recommendedName>
</protein>
<dbReference type="OrthoDB" id="6485510at2759"/>
<keyword evidence="7 13" id="KW-1133">Transmembrane helix</keyword>
<feature type="transmembrane region" description="Helical" evidence="13">
    <location>
        <begin position="82"/>
        <end position="103"/>
    </location>
</feature>
<evidence type="ECO:0000313" key="14">
    <source>
        <dbReference type="EMBL" id="KAF4958256.1"/>
    </source>
</evidence>
<evidence type="ECO:0000256" key="8">
    <source>
        <dbReference type="ARBA" id="ARBA00023011"/>
    </source>
</evidence>
<evidence type="ECO:0000256" key="2">
    <source>
        <dbReference type="ARBA" id="ARBA00005377"/>
    </source>
</evidence>
<name>A0A8H4TI72_9HYPO</name>
<dbReference type="PANTHER" id="PTHR15451:SF19">
    <property type="entry name" value="ERGOSTEROL BIOSYNTHETIC PROTEIN 28 HOMOLOG"/>
    <property type="match status" value="1"/>
</dbReference>
<evidence type="ECO:0000256" key="7">
    <source>
        <dbReference type="ARBA" id="ARBA00022989"/>
    </source>
</evidence>
<keyword evidence="15" id="KW-1185">Reference proteome</keyword>
<keyword evidence="11" id="KW-1207">Sterol metabolism</keyword>
<keyword evidence="3" id="KW-0444">Lipid biosynthesis</keyword>
<comment type="subcellular location">
    <subcellularLocation>
        <location evidence="1">Endoplasmic reticulum membrane</location>
        <topology evidence="1">Multi-pass membrane protein</topology>
    </subcellularLocation>
</comment>
<feature type="transmembrane region" description="Helical" evidence="13">
    <location>
        <begin position="109"/>
        <end position="128"/>
    </location>
</feature>
<evidence type="ECO:0000256" key="5">
    <source>
        <dbReference type="ARBA" id="ARBA00022824"/>
    </source>
</evidence>
<evidence type="ECO:0000256" key="3">
    <source>
        <dbReference type="ARBA" id="ARBA00022516"/>
    </source>
</evidence>
<evidence type="ECO:0000256" key="13">
    <source>
        <dbReference type="SAM" id="Phobius"/>
    </source>
</evidence>
<dbReference type="AlphaFoldDB" id="A0A8H4TI72"/>
<dbReference type="Proteomes" id="UP000622797">
    <property type="component" value="Unassembled WGS sequence"/>
</dbReference>
<reference evidence="14" key="2">
    <citation type="submission" date="2020-05" db="EMBL/GenBank/DDBJ databases">
        <authorList>
            <person name="Kim H.-S."/>
            <person name="Proctor R.H."/>
            <person name="Brown D.W."/>
        </authorList>
    </citation>
    <scope>NUCLEOTIDE SEQUENCE</scope>
    <source>
        <strain evidence="14">NRRL 20472</strain>
    </source>
</reference>
<keyword evidence="6" id="KW-0752">Steroid biosynthesis</keyword>
<dbReference type="InterPro" id="IPR005352">
    <property type="entry name" value="Erg28"/>
</dbReference>
<evidence type="ECO:0000256" key="9">
    <source>
        <dbReference type="ARBA" id="ARBA00023098"/>
    </source>
</evidence>
<feature type="transmembrane region" description="Helical" evidence="13">
    <location>
        <begin position="12"/>
        <end position="35"/>
    </location>
</feature>
<organism evidence="14 15">
    <name type="scientific">Fusarium sarcochroum</name>
    <dbReference type="NCBI Taxonomy" id="1208366"/>
    <lineage>
        <taxon>Eukaryota</taxon>
        <taxon>Fungi</taxon>
        <taxon>Dikarya</taxon>
        <taxon>Ascomycota</taxon>
        <taxon>Pezizomycotina</taxon>
        <taxon>Sordariomycetes</taxon>
        <taxon>Hypocreomycetidae</taxon>
        <taxon>Hypocreales</taxon>
        <taxon>Nectriaceae</taxon>
        <taxon>Fusarium</taxon>
        <taxon>Fusarium lateritium species complex</taxon>
    </lineage>
</organism>
<gene>
    <name evidence="14" type="ORF">FSARC_11038</name>
</gene>
<accession>A0A8H4TI72</accession>
<evidence type="ECO:0000313" key="15">
    <source>
        <dbReference type="Proteomes" id="UP000622797"/>
    </source>
</evidence>
<comment type="similarity">
    <text evidence="2">Belongs to the ERG28 family.</text>
</comment>
<keyword evidence="12" id="KW-0753">Steroid metabolism</keyword>
<keyword evidence="8" id="KW-0756">Sterol biosynthesis</keyword>
<reference evidence="14" key="1">
    <citation type="journal article" date="2020" name="BMC Genomics">
        <title>Correction to: Identification and distribution of gene clusters required for synthesis of sphingolipid metabolism inhibitors in diverse species of the filamentous fungus Fusarium.</title>
        <authorList>
            <person name="Kim H.S."/>
            <person name="Lohmar J.M."/>
            <person name="Busman M."/>
            <person name="Brown D.W."/>
            <person name="Naumann T.A."/>
            <person name="Divon H.H."/>
            <person name="Lysoe E."/>
            <person name="Uhlig S."/>
            <person name="Proctor R.H."/>
        </authorList>
    </citation>
    <scope>NUCLEOTIDE SEQUENCE</scope>
    <source>
        <strain evidence="14">NRRL 20472</strain>
    </source>
</reference>